<evidence type="ECO:0000313" key="11">
    <source>
        <dbReference type="EMBL" id="ARP83287.1"/>
    </source>
</evidence>
<dbReference type="GO" id="GO:0016740">
    <property type="term" value="F:transferase activity"/>
    <property type="evidence" value="ECO:0007669"/>
    <property type="project" value="UniProtKB-KW"/>
</dbReference>
<name>A0A1W6YQF7_9BORD</name>
<feature type="domain" description="Molybdopterin dinucleotide-binding" evidence="9">
    <location>
        <begin position="631"/>
        <end position="755"/>
    </location>
</feature>
<organism evidence="11 12">
    <name type="scientific">Bordetella genomosp. 8</name>
    <dbReference type="NCBI Taxonomy" id="1416806"/>
    <lineage>
        <taxon>Bacteria</taxon>
        <taxon>Pseudomonadati</taxon>
        <taxon>Pseudomonadota</taxon>
        <taxon>Betaproteobacteria</taxon>
        <taxon>Burkholderiales</taxon>
        <taxon>Alcaligenaceae</taxon>
        <taxon>Bordetella</taxon>
    </lineage>
</organism>
<feature type="domain" description="Molybdopterin oxidoreductase" evidence="8">
    <location>
        <begin position="54"/>
        <end position="511"/>
    </location>
</feature>
<evidence type="ECO:0000256" key="6">
    <source>
        <dbReference type="ARBA" id="ARBA00023002"/>
    </source>
</evidence>
<feature type="region of interest" description="Disordered" evidence="7">
    <location>
        <begin position="767"/>
        <end position="802"/>
    </location>
</feature>
<dbReference type="Pfam" id="PF01568">
    <property type="entry name" value="Molydop_binding"/>
    <property type="match status" value="1"/>
</dbReference>
<keyword evidence="5" id="KW-0574">Periplasm</keyword>
<dbReference type="GO" id="GO:0030151">
    <property type="term" value="F:molybdenum ion binding"/>
    <property type="evidence" value="ECO:0007669"/>
    <property type="project" value="TreeGrafter"/>
</dbReference>
<evidence type="ECO:0000256" key="7">
    <source>
        <dbReference type="SAM" id="MobiDB-lite"/>
    </source>
</evidence>
<dbReference type="InterPro" id="IPR009010">
    <property type="entry name" value="Asp_de-COase-like_dom_sf"/>
</dbReference>
<dbReference type="InterPro" id="IPR050612">
    <property type="entry name" value="Prok_Mopterin_Oxidored"/>
</dbReference>
<dbReference type="Gene3D" id="2.40.40.20">
    <property type="match status" value="1"/>
</dbReference>
<dbReference type="SUPFAM" id="SSF53706">
    <property type="entry name" value="Formate dehydrogenase/DMSO reductase, domains 1-3"/>
    <property type="match status" value="1"/>
</dbReference>
<evidence type="ECO:0000259" key="9">
    <source>
        <dbReference type="Pfam" id="PF01568"/>
    </source>
</evidence>
<evidence type="ECO:0000256" key="5">
    <source>
        <dbReference type="ARBA" id="ARBA00022764"/>
    </source>
</evidence>
<comment type="cofactor">
    <cofactor evidence="1">
        <name>Mo-bis(molybdopterin guanine dinucleotide)</name>
        <dbReference type="ChEBI" id="CHEBI:60539"/>
    </cofactor>
</comment>
<evidence type="ECO:0000256" key="4">
    <source>
        <dbReference type="ARBA" id="ARBA00022723"/>
    </source>
</evidence>
<reference evidence="11 12" key="1">
    <citation type="submission" date="2017-05" db="EMBL/GenBank/DDBJ databases">
        <title>Complete and WGS of Bordetella genogroups.</title>
        <authorList>
            <person name="Spilker T."/>
            <person name="LiPuma J."/>
        </authorList>
    </citation>
    <scope>NUCLEOTIDE SEQUENCE [LARGE SCALE GENOMIC DNA]</scope>
    <source>
        <strain evidence="11 12">AU19157</strain>
    </source>
</reference>
<dbReference type="InterPro" id="IPR041460">
    <property type="entry name" value="Molybdopterin_N"/>
</dbReference>
<evidence type="ECO:0000313" key="12">
    <source>
        <dbReference type="Proteomes" id="UP000194151"/>
    </source>
</evidence>
<evidence type="ECO:0000256" key="1">
    <source>
        <dbReference type="ARBA" id="ARBA00001942"/>
    </source>
</evidence>
<keyword evidence="12" id="KW-1185">Reference proteome</keyword>
<dbReference type="Proteomes" id="UP000194151">
    <property type="component" value="Chromosome"/>
</dbReference>
<keyword evidence="3" id="KW-0500">Molybdenum</keyword>
<comment type="similarity">
    <text evidence="2">Belongs to the prokaryotic molybdopterin-containing oxidoreductase family.</text>
</comment>
<dbReference type="OrthoDB" id="9815647at2"/>
<dbReference type="EMBL" id="CP021108">
    <property type="protein sequence ID" value="ARP83287.1"/>
    <property type="molecule type" value="Genomic_DNA"/>
</dbReference>
<sequence length="802" mass="87131">MTSTLQRYPSLSHWGAYTAVVRDGRLVACEPFARDRAPSPMIHAMPDMVHSPLRIARPAVREGWLRRRGTDAGKAEARGADRYVEVGWDTALKLVHEELARVRDAHGAQAIFGGSYGWSSAGRFHNAMSQTRRFLYAGGGCTDQVGNYSWGAAQFLLPHVIGTWQPLTGKVTDWNSVAAHTRLILAFGGMPLRNAQVIAGGAGDHTTAHHLRRSVDQGARIVVISPTRGDMPDGIPAEWIPIRPNTDAALMIGMAYVLLESGRHDAGFLDRCCHGFERYAAYLRGETDGQAKTAEWAAAICGIPAGTVRRLALDAAGCRSLVNCTWSLQRAHRGEQPYWACIALAAMLGQIGLPGGGFSFGLGSINSAGNPRTDAPVPQLPEGSNPAASSIPVARIADMLLDPGGAYRFNGQDCRYPDIRLVYWAGGNPFHHHQDLNRLQRAWQRPETIVVHETWWTPTARRADIVLPATTTLERNDIGASSRDGYVFAMHRALPPQGLSRDDFDIYRELAAMGGYEDAYAQGRDAWGWLQHMYAGMRAQWAASEDLPDTPDFEDFWRRGHLALPPPRRDFVLFEDFRKNPSGHGLRTPSGRIELYSERIAGFGYDDCPGHPAWLPPVEWLGSPSASRYPLHLITSQPERRLHSQLDPAPLSNAGKIQGREPVRIHPADAAARGIADGTLVRIHNDRGACLAGAVLDDALMPGVLVMSTGAWFDADAGKASSLDADAGEARLERHGNPNALTLDVGTSQLTQGSSALSALVDIEPWRDPAPPMRAYDVPLKSNDGGEAGSNDVPISSAPPGK</sequence>
<dbReference type="GO" id="GO:0009061">
    <property type="term" value="P:anaerobic respiration"/>
    <property type="evidence" value="ECO:0007669"/>
    <property type="project" value="TreeGrafter"/>
</dbReference>
<keyword evidence="4" id="KW-0479">Metal-binding</keyword>
<evidence type="ECO:0000259" key="10">
    <source>
        <dbReference type="Pfam" id="PF18364"/>
    </source>
</evidence>
<dbReference type="GO" id="GO:0016491">
    <property type="term" value="F:oxidoreductase activity"/>
    <property type="evidence" value="ECO:0007669"/>
    <property type="project" value="UniProtKB-KW"/>
</dbReference>
<protein>
    <submittedName>
        <fullName evidence="11">Aspartyl/glutamyl-tRNA(Asn/Gln) amidotransferase subunit C</fullName>
    </submittedName>
</protein>
<dbReference type="InterPro" id="IPR006655">
    <property type="entry name" value="Mopterin_OxRdtase_prok_CS"/>
</dbReference>
<dbReference type="Gene3D" id="3.90.55.10">
    <property type="entry name" value="Dimethylsulfoxide Reductase, domain 3"/>
    <property type="match status" value="1"/>
</dbReference>
<dbReference type="STRING" id="1416806.CAL12_22335"/>
<dbReference type="Pfam" id="PF18364">
    <property type="entry name" value="Molybdopterin_N"/>
    <property type="match status" value="1"/>
</dbReference>
<dbReference type="KEGG" id="bgv:CAL12_22335"/>
<dbReference type="GO" id="GO:0030288">
    <property type="term" value="C:outer membrane-bounded periplasmic space"/>
    <property type="evidence" value="ECO:0007669"/>
    <property type="project" value="TreeGrafter"/>
</dbReference>
<dbReference type="Gene3D" id="3.40.50.740">
    <property type="match status" value="1"/>
</dbReference>
<dbReference type="InterPro" id="IPR041954">
    <property type="entry name" value="CT_DMSOR/BSOR/TMAOR"/>
</dbReference>
<dbReference type="InterPro" id="IPR006656">
    <property type="entry name" value="Mopterin_OxRdtase"/>
</dbReference>
<evidence type="ECO:0000256" key="2">
    <source>
        <dbReference type="ARBA" id="ARBA00010312"/>
    </source>
</evidence>
<gene>
    <name evidence="11" type="ORF">CAL12_22335</name>
</gene>
<dbReference type="Gene3D" id="3.40.228.10">
    <property type="entry name" value="Dimethylsulfoxide Reductase, domain 2"/>
    <property type="match status" value="1"/>
</dbReference>
<dbReference type="Pfam" id="PF00384">
    <property type="entry name" value="Molybdopterin"/>
    <property type="match status" value="1"/>
</dbReference>
<evidence type="ECO:0000256" key="3">
    <source>
        <dbReference type="ARBA" id="ARBA00022505"/>
    </source>
</evidence>
<dbReference type="RefSeq" id="WP_086066626.1">
    <property type="nucleotide sequence ID" value="NZ_CP021108.1"/>
</dbReference>
<dbReference type="PANTHER" id="PTHR43742:SF10">
    <property type="entry name" value="TRIMETHYLAMINE-N-OXIDE REDUCTASE 2"/>
    <property type="match status" value="1"/>
</dbReference>
<dbReference type="PANTHER" id="PTHR43742">
    <property type="entry name" value="TRIMETHYLAMINE-N-OXIDE REDUCTASE"/>
    <property type="match status" value="1"/>
</dbReference>
<dbReference type="AlphaFoldDB" id="A0A1W6YQF7"/>
<keyword evidence="6" id="KW-0560">Oxidoreductase</keyword>
<dbReference type="InterPro" id="IPR006657">
    <property type="entry name" value="MoPterin_dinucl-bd_dom"/>
</dbReference>
<feature type="domain" description="Molybdopterin oxidoreductase N-terminal" evidence="10">
    <location>
        <begin position="10"/>
        <end position="50"/>
    </location>
</feature>
<accession>A0A1W6YQF7</accession>
<dbReference type="PROSITE" id="PS00490">
    <property type="entry name" value="MOLYBDOPTERIN_PROK_2"/>
    <property type="match status" value="1"/>
</dbReference>
<dbReference type="GO" id="GO:0009055">
    <property type="term" value="F:electron transfer activity"/>
    <property type="evidence" value="ECO:0007669"/>
    <property type="project" value="TreeGrafter"/>
</dbReference>
<dbReference type="CDD" id="cd02793">
    <property type="entry name" value="MopB_CT_DMSOR-BSOR-TMAOR"/>
    <property type="match status" value="1"/>
</dbReference>
<keyword evidence="11" id="KW-0808">Transferase</keyword>
<proteinExistence type="inferred from homology"/>
<evidence type="ECO:0000259" key="8">
    <source>
        <dbReference type="Pfam" id="PF00384"/>
    </source>
</evidence>
<dbReference type="GO" id="GO:0043546">
    <property type="term" value="F:molybdopterin cofactor binding"/>
    <property type="evidence" value="ECO:0007669"/>
    <property type="project" value="InterPro"/>
</dbReference>
<dbReference type="SUPFAM" id="SSF50692">
    <property type="entry name" value="ADC-like"/>
    <property type="match status" value="1"/>
</dbReference>